<evidence type="ECO:0000313" key="2">
    <source>
        <dbReference type="EMBL" id="KAG6922340.1"/>
    </source>
</evidence>
<keyword evidence="1" id="KW-1133">Transmembrane helix</keyword>
<proteinExistence type="predicted"/>
<evidence type="ECO:0000313" key="3">
    <source>
        <dbReference type="Proteomes" id="UP000765507"/>
    </source>
</evidence>
<reference evidence="2 3" key="1">
    <citation type="journal article" date="2020" name="G3 (Bethesda)">
        <title>Draft Genome of the Common Snapping Turtle, Chelydra serpentina, a Model for Phenotypic Plasticity in Reptiles.</title>
        <authorList>
            <person name="Das D."/>
            <person name="Singh S.K."/>
            <person name="Bierstedt J."/>
            <person name="Erickson A."/>
            <person name="Galli G.L.J."/>
            <person name="Crossley D.A. 2nd"/>
            <person name="Rhen T."/>
        </authorList>
    </citation>
    <scope>NUCLEOTIDE SEQUENCE [LARGE SCALE GENOMIC DNA]</scope>
    <source>
        <strain evidence="2">KW</strain>
    </source>
</reference>
<organism evidence="2 3">
    <name type="scientific">Chelydra serpentina</name>
    <name type="common">Snapping turtle</name>
    <name type="synonym">Testudo serpentina</name>
    <dbReference type="NCBI Taxonomy" id="8475"/>
    <lineage>
        <taxon>Eukaryota</taxon>
        <taxon>Metazoa</taxon>
        <taxon>Chordata</taxon>
        <taxon>Craniata</taxon>
        <taxon>Vertebrata</taxon>
        <taxon>Euteleostomi</taxon>
        <taxon>Archelosauria</taxon>
        <taxon>Testudinata</taxon>
        <taxon>Testudines</taxon>
        <taxon>Cryptodira</taxon>
        <taxon>Durocryptodira</taxon>
        <taxon>Americhelydia</taxon>
        <taxon>Chelydroidea</taxon>
        <taxon>Chelydridae</taxon>
        <taxon>Chelydra</taxon>
    </lineage>
</organism>
<comment type="caution">
    <text evidence="2">The sequence shown here is derived from an EMBL/GenBank/DDBJ whole genome shotgun (WGS) entry which is preliminary data.</text>
</comment>
<keyword evidence="3" id="KW-1185">Reference proteome</keyword>
<sequence>MNLGLRSGVRLIFDFLWGTWNILTPCIRTQMWPIFLSFTRRLKDVVKGVWRLLLSQTYQKLALLLLPAAIGLTVFFFPPGTVNYEAGEPEPLSVADLLRAQGRLEAQGKMTDNLRACLDLALQEFMREPPSIQDNAQMLIQCRGTVLEFKSGDGEHEIYTYYLNGEPRYDMKEPTMDVYLSRLRSHPERLSVENLLKVQNRLEAGGTMTELLRRCFELTLERFPKEPVCLQHNARLVISTVGTRMVFLSGRGENEINVYPDNMGIIQYVVKVPGWWTWVARNKVTIVLVTIPIFICQMMIYQKTRQRR</sequence>
<name>A0A8T1S0I4_CHESE</name>
<dbReference type="Proteomes" id="UP000765507">
    <property type="component" value="Unassembled WGS sequence"/>
</dbReference>
<gene>
    <name evidence="2" type="ORF">G0U57_002810</name>
</gene>
<dbReference type="OrthoDB" id="9420366at2759"/>
<keyword evidence="1" id="KW-0472">Membrane</keyword>
<dbReference type="AlphaFoldDB" id="A0A8T1S0I4"/>
<dbReference type="EMBL" id="JAHGAV010001359">
    <property type="protein sequence ID" value="KAG6922340.1"/>
    <property type="molecule type" value="Genomic_DNA"/>
</dbReference>
<feature type="transmembrane region" description="Helical" evidence="1">
    <location>
        <begin position="284"/>
        <end position="301"/>
    </location>
</feature>
<evidence type="ECO:0000256" key="1">
    <source>
        <dbReference type="SAM" id="Phobius"/>
    </source>
</evidence>
<keyword evidence="1" id="KW-0812">Transmembrane</keyword>
<protein>
    <submittedName>
        <fullName evidence="2">Uncharacterized protein</fullName>
    </submittedName>
</protein>
<accession>A0A8T1S0I4</accession>